<feature type="region of interest" description="Disordered" evidence="1">
    <location>
        <begin position="1"/>
        <end position="21"/>
    </location>
</feature>
<dbReference type="EMBL" id="VLLN01000016">
    <property type="protein sequence ID" value="TWJ18386.1"/>
    <property type="molecule type" value="Genomic_DNA"/>
</dbReference>
<gene>
    <name evidence="2" type="ORF">JN12_02608</name>
</gene>
<sequence length="48" mass="4898">MTSSRVSGTLPGRPMSVNPESDSTAAMIFNTVSAAAVGLSCEMYASTL</sequence>
<organism evidence="2 3">
    <name type="scientific">Geobacter argillaceus</name>
    <dbReference type="NCBI Taxonomy" id="345631"/>
    <lineage>
        <taxon>Bacteria</taxon>
        <taxon>Pseudomonadati</taxon>
        <taxon>Thermodesulfobacteriota</taxon>
        <taxon>Desulfuromonadia</taxon>
        <taxon>Geobacterales</taxon>
        <taxon>Geobacteraceae</taxon>
        <taxon>Geobacter</taxon>
    </lineage>
</organism>
<evidence type="ECO:0000313" key="2">
    <source>
        <dbReference type="EMBL" id="TWJ18386.1"/>
    </source>
</evidence>
<name>A0A562VK82_9BACT</name>
<keyword evidence="3" id="KW-1185">Reference proteome</keyword>
<reference evidence="2 3" key="1">
    <citation type="submission" date="2019-07" db="EMBL/GenBank/DDBJ databases">
        <title>Genomic Encyclopedia of Archaeal and Bacterial Type Strains, Phase II (KMG-II): from individual species to whole genera.</title>
        <authorList>
            <person name="Goeker M."/>
        </authorList>
    </citation>
    <scope>NUCLEOTIDE SEQUENCE [LARGE SCALE GENOMIC DNA]</scope>
    <source>
        <strain evidence="2 3">ATCC BAA-1139</strain>
    </source>
</reference>
<evidence type="ECO:0000313" key="3">
    <source>
        <dbReference type="Proteomes" id="UP000319449"/>
    </source>
</evidence>
<comment type="caution">
    <text evidence="2">The sequence shown here is derived from an EMBL/GenBank/DDBJ whole genome shotgun (WGS) entry which is preliminary data.</text>
</comment>
<proteinExistence type="predicted"/>
<dbReference type="AlphaFoldDB" id="A0A562VK82"/>
<protein>
    <submittedName>
        <fullName evidence="2">Uncharacterized protein</fullName>
    </submittedName>
</protein>
<dbReference type="Proteomes" id="UP000319449">
    <property type="component" value="Unassembled WGS sequence"/>
</dbReference>
<accession>A0A562VK82</accession>
<evidence type="ECO:0000256" key="1">
    <source>
        <dbReference type="SAM" id="MobiDB-lite"/>
    </source>
</evidence>